<dbReference type="PANTHER" id="PTHR43335">
    <property type="entry name" value="ABC TRANSPORTER, ATP-BINDING PROTEIN"/>
    <property type="match status" value="1"/>
</dbReference>
<evidence type="ECO:0000259" key="5">
    <source>
        <dbReference type="PROSITE" id="PS50893"/>
    </source>
</evidence>
<comment type="similarity">
    <text evidence="1">Belongs to the ABC transporter superfamily.</text>
</comment>
<dbReference type="GO" id="GO:0005524">
    <property type="term" value="F:ATP binding"/>
    <property type="evidence" value="ECO:0007669"/>
    <property type="project" value="UniProtKB-KW"/>
</dbReference>
<dbReference type="PANTHER" id="PTHR43335:SF3">
    <property type="entry name" value="ABC TRANSPORTER"/>
    <property type="match status" value="1"/>
</dbReference>
<dbReference type="InterPro" id="IPR027417">
    <property type="entry name" value="P-loop_NTPase"/>
</dbReference>
<keyword evidence="7" id="KW-1185">Reference proteome</keyword>
<dbReference type="SUPFAM" id="SSF52540">
    <property type="entry name" value="P-loop containing nucleoside triphosphate hydrolases"/>
    <property type="match status" value="1"/>
</dbReference>
<keyword evidence="2" id="KW-0813">Transport</keyword>
<dbReference type="Pfam" id="PF00005">
    <property type="entry name" value="ABC_tran"/>
    <property type="match status" value="1"/>
</dbReference>
<organism evidence="6 7">
    <name type="scientific">Alicyclobacillus fodiniaquatilis</name>
    <dbReference type="NCBI Taxonomy" id="1661150"/>
    <lineage>
        <taxon>Bacteria</taxon>
        <taxon>Bacillati</taxon>
        <taxon>Bacillota</taxon>
        <taxon>Bacilli</taxon>
        <taxon>Bacillales</taxon>
        <taxon>Alicyclobacillaceae</taxon>
        <taxon>Alicyclobacillus</taxon>
    </lineage>
</organism>
<feature type="domain" description="ABC transporter" evidence="5">
    <location>
        <begin position="2"/>
        <end position="232"/>
    </location>
</feature>
<name>A0ABW4JPA3_9BACL</name>
<gene>
    <name evidence="6" type="ORF">ACFSB2_23955</name>
</gene>
<evidence type="ECO:0000313" key="7">
    <source>
        <dbReference type="Proteomes" id="UP001597079"/>
    </source>
</evidence>
<protein>
    <submittedName>
        <fullName evidence="6">ABC transporter ATP-binding protein</fullName>
    </submittedName>
</protein>
<comment type="caution">
    <text evidence="6">The sequence shown here is derived from an EMBL/GenBank/DDBJ whole genome shotgun (WGS) entry which is preliminary data.</text>
</comment>
<dbReference type="CDD" id="cd03230">
    <property type="entry name" value="ABC_DR_subfamily_A"/>
    <property type="match status" value="1"/>
</dbReference>
<accession>A0ABW4JPA3</accession>
<sequence length="309" mass="34771">MILTQNLTKRYGRMIAVDELNLSVQRQTVFGLVGENGAGKTSALSMLATLSTPTSGRAYINGHEISRYPREVRQSIGYMPDSFGVYDGLTVTEYLRFFADCYDVNKRVVQRRTMDLLERVQLTDKRDTYVNALSRGMQQRLEIARCLMHDPDVLILDEPASGLDPKSRLDMRGVLQGLRDMGKTILISTHILHDLAEVADEIGILRKGEMVAVAAIQVMLEHSNAYRTLRLRGDVADESLERLLAQDKQVLQVDKKENGWEVLYAGTARQQAMLLTSIVQAGIHLTEFAERPTDIEQLFLRLSAVQEGM</sequence>
<dbReference type="PROSITE" id="PS50893">
    <property type="entry name" value="ABC_TRANSPORTER_2"/>
    <property type="match status" value="1"/>
</dbReference>
<evidence type="ECO:0000256" key="4">
    <source>
        <dbReference type="ARBA" id="ARBA00022840"/>
    </source>
</evidence>
<evidence type="ECO:0000313" key="6">
    <source>
        <dbReference type="EMBL" id="MFD1677721.1"/>
    </source>
</evidence>
<evidence type="ECO:0000256" key="1">
    <source>
        <dbReference type="ARBA" id="ARBA00005417"/>
    </source>
</evidence>
<dbReference type="EMBL" id="JBHUCX010000099">
    <property type="protein sequence ID" value="MFD1677721.1"/>
    <property type="molecule type" value="Genomic_DNA"/>
</dbReference>
<keyword evidence="4 6" id="KW-0067">ATP-binding</keyword>
<dbReference type="Proteomes" id="UP001597079">
    <property type="component" value="Unassembled WGS sequence"/>
</dbReference>
<proteinExistence type="inferred from homology"/>
<dbReference type="SMART" id="SM00382">
    <property type="entry name" value="AAA"/>
    <property type="match status" value="1"/>
</dbReference>
<dbReference type="Gene3D" id="3.40.50.300">
    <property type="entry name" value="P-loop containing nucleotide triphosphate hydrolases"/>
    <property type="match status" value="1"/>
</dbReference>
<dbReference type="InterPro" id="IPR003593">
    <property type="entry name" value="AAA+_ATPase"/>
</dbReference>
<keyword evidence="3" id="KW-0547">Nucleotide-binding</keyword>
<evidence type="ECO:0000256" key="3">
    <source>
        <dbReference type="ARBA" id="ARBA00022741"/>
    </source>
</evidence>
<evidence type="ECO:0000256" key="2">
    <source>
        <dbReference type="ARBA" id="ARBA00022448"/>
    </source>
</evidence>
<reference evidence="7" key="1">
    <citation type="journal article" date="2019" name="Int. J. Syst. Evol. Microbiol.">
        <title>The Global Catalogue of Microorganisms (GCM) 10K type strain sequencing project: providing services to taxonomists for standard genome sequencing and annotation.</title>
        <authorList>
            <consortium name="The Broad Institute Genomics Platform"/>
            <consortium name="The Broad Institute Genome Sequencing Center for Infectious Disease"/>
            <person name="Wu L."/>
            <person name="Ma J."/>
        </authorList>
    </citation>
    <scope>NUCLEOTIDE SEQUENCE [LARGE SCALE GENOMIC DNA]</scope>
    <source>
        <strain evidence="7">CGMCC 1.12286</strain>
    </source>
</reference>
<dbReference type="InterPro" id="IPR003439">
    <property type="entry name" value="ABC_transporter-like_ATP-bd"/>
</dbReference>
<dbReference type="RefSeq" id="WP_377945633.1">
    <property type="nucleotide sequence ID" value="NZ_JBHUCX010000099.1"/>
</dbReference>